<dbReference type="EMBL" id="MIKG01000005">
    <property type="protein sequence ID" value="RAO67396.1"/>
    <property type="molecule type" value="Genomic_DNA"/>
</dbReference>
<dbReference type="GeneID" id="63792624"/>
<dbReference type="InterPro" id="IPR011707">
    <property type="entry name" value="Cu-oxidase-like_N"/>
</dbReference>
<protein>
    <recommendedName>
        <fullName evidence="10">Laccase</fullName>
    </recommendedName>
</protein>
<dbReference type="FunFam" id="2.60.40.420:FF:000021">
    <property type="entry name" value="Extracellular dihydrogeodin oxidase/laccase"/>
    <property type="match status" value="1"/>
</dbReference>
<evidence type="ECO:0000313" key="8">
    <source>
        <dbReference type="EMBL" id="RAO67396.1"/>
    </source>
</evidence>
<feature type="domain" description="Plastocyanin-like" evidence="6">
    <location>
        <begin position="424"/>
        <end position="564"/>
    </location>
</feature>
<evidence type="ECO:0000259" key="7">
    <source>
        <dbReference type="Pfam" id="PF07732"/>
    </source>
</evidence>
<dbReference type="Pfam" id="PF00394">
    <property type="entry name" value="Cu-oxidase"/>
    <property type="match status" value="1"/>
</dbReference>
<dbReference type="OrthoDB" id="2121828at2759"/>
<dbReference type="CDD" id="cd13854">
    <property type="entry name" value="CuRO_1_MaLCC_like"/>
    <property type="match status" value="1"/>
</dbReference>
<name>A0A364KV18_TALAM</name>
<dbReference type="InterPro" id="IPR001117">
    <property type="entry name" value="Cu-oxidase_2nd"/>
</dbReference>
<dbReference type="PANTHER" id="PTHR11709">
    <property type="entry name" value="MULTI-COPPER OXIDASE"/>
    <property type="match status" value="1"/>
</dbReference>
<keyword evidence="9" id="KW-1185">Reference proteome</keyword>
<dbReference type="CDD" id="cd13901">
    <property type="entry name" value="CuRO_3_MaLCC_like"/>
    <property type="match status" value="1"/>
</dbReference>
<evidence type="ECO:0000259" key="5">
    <source>
        <dbReference type="Pfam" id="PF00394"/>
    </source>
</evidence>
<dbReference type="RefSeq" id="XP_040731912.1">
    <property type="nucleotide sequence ID" value="XM_040875661.1"/>
</dbReference>
<dbReference type="PANTHER" id="PTHR11709:SF71">
    <property type="entry name" value="OXIDOREDUCTASE TPCJ"/>
    <property type="match status" value="1"/>
</dbReference>
<evidence type="ECO:0000259" key="6">
    <source>
        <dbReference type="Pfam" id="PF07731"/>
    </source>
</evidence>
<accession>A0A364KV18</accession>
<evidence type="ECO:0008006" key="10">
    <source>
        <dbReference type="Google" id="ProtNLM"/>
    </source>
</evidence>
<dbReference type="SUPFAM" id="SSF49503">
    <property type="entry name" value="Cupredoxins"/>
    <property type="match status" value="3"/>
</dbReference>
<dbReference type="InterPro" id="IPR045087">
    <property type="entry name" value="Cu-oxidase_fam"/>
</dbReference>
<gene>
    <name evidence="8" type="ORF">BHQ10_003408</name>
</gene>
<keyword evidence="3" id="KW-0560">Oxidoreductase</keyword>
<dbReference type="CDD" id="cd13880">
    <property type="entry name" value="CuRO_2_MaLCC_like"/>
    <property type="match status" value="1"/>
</dbReference>
<sequence length="606" mass="68583">MWSFLQETSATGLFYNSLLLLQSFLGPKGCTHSPEDRSCWKDGFNINTDYEYEIPTGKLVEYDFTISEHTIAPDGYLTNVTIINGQFPGPTIEANWGDTIRVTVHNNLTNLNGTSFHWHGIRQFQTNFLDGVPGVTQCPAKPGDSQVYEFRAMQYGTGWYHSHYSLQYTNGAYGPVIIHGPTSANYDHDLEPLLVSDWYHADAFSMFHEEITDHAHIPTGTLMNGKGVFDCDPKEDGRCTGKEERHEIFFEPGKKHKLRLVNSGSLATYKFWMDGHNFTVVANDFVPIEPYVTDVLILGIAQRYDVIIEANATLEHGSNFWMHATHCDDEMPVPWDTRIGIIRYDANDHSDPYTPPPSTHHPGYGCRDPDPSNLRPIVKRQVGKEVNDMSPSEYLKIGLQSWPNISDPDSVIRKWVLANRSQYVDWRDPSLMQVVSHDKVNLTEEAAPIYLDYETGEWVYFVIEGNFTMDPNINNPPRPIPRSVHPIHLHGHDFVILAQGDGEFTSDVVPNLNNPARRDTVNCPIGGYVWIAFQINNPGAWLMHCHIAWHASAGLSLQFIEQPNKIKQMVHASGILPSHEEQCARWTDHYNNVNVPQGVTQEDSGI</sequence>
<dbReference type="PROSITE" id="PS00080">
    <property type="entry name" value="MULTICOPPER_OXIDASE2"/>
    <property type="match status" value="1"/>
</dbReference>
<dbReference type="Pfam" id="PF07732">
    <property type="entry name" value="Cu-oxidase_3"/>
    <property type="match status" value="1"/>
</dbReference>
<evidence type="ECO:0000256" key="1">
    <source>
        <dbReference type="ARBA" id="ARBA00010609"/>
    </source>
</evidence>
<dbReference type="InterPro" id="IPR033138">
    <property type="entry name" value="Cu_oxidase_CS"/>
</dbReference>
<dbReference type="FunFam" id="2.60.40.420:FF:000045">
    <property type="entry name" value="Laccase 2"/>
    <property type="match status" value="1"/>
</dbReference>
<evidence type="ECO:0000256" key="2">
    <source>
        <dbReference type="ARBA" id="ARBA00022723"/>
    </source>
</evidence>
<dbReference type="GO" id="GO:0016491">
    <property type="term" value="F:oxidoreductase activity"/>
    <property type="evidence" value="ECO:0007669"/>
    <property type="project" value="UniProtKB-KW"/>
</dbReference>
<proteinExistence type="inferred from homology"/>
<dbReference type="GO" id="GO:0005507">
    <property type="term" value="F:copper ion binding"/>
    <property type="evidence" value="ECO:0007669"/>
    <property type="project" value="InterPro"/>
</dbReference>
<dbReference type="Proteomes" id="UP000249363">
    <property type="component" value="Unassembled WGS sequence"/>
</dbReference>
<dbReference type="Gene3D" id="2.60.40.420">
    <property type="entry name" value="Cupredoxins - blue copper proteins"/>
    <property type="match status" value="3"/>
</dbReference>
<dbReference type="AlphaFoldDB" id="A0A364KV18"/>
<dbReference type="InterPro" id="IPR002355">
    <property type="entry name" value="Cu_oxidase_Cu_BS"/>
</dbReference>
<feature type="domain" description="Plastocyanin-like" evidence="7">
    <location>
        <begin position="66"/>
        <end position="181"/>
    </location>
</feature>
<evidence type="ECO:0000256" key="3">
    <source>
        <dbReference type="ARBA" id="ARBA00023002"/>
    </source>
</evidence>
<feature type="domain" description="Plastocyanin-like" evidence="5">
    <location>
        <begin position="192"/>
        <end position="345"/>
    </location>
</feature>
<evidence type="ECO:0000313" key="9">
    <source>
        <dbReference type="Proteomes" id="UP000249363"/>
    </source>
</evidence>
<dbReference type="InterPro" id="IPR011706">
    <property type="entry name" value="Cu-oxidase_C"/>
</dbReference>
<organism evidence="8 9">
    <name type="scientific">Talaromyces amestolkiae</name>
    <dbReference type="NCBI Taxonomy" id="1196081"/>
    <lineage>
        <taxon>Eukaryota</taxon>
        <taxon>Fungi</taxon>
        <taxon>Dikarya</taxon>
        <taxon>Ascomycota</taxon>
        <taxon>Pezizomycotina</taxon>
        <taxon>Eurotiomycetes</taxon>
        <taxon>Eurotiomycetidae</taxon>
        <taxon>Eurotiales</taxon>
        <taxon>Trichocomaceae</taxon>
        <taxon>Talaromyces</taxon>
        <taxon>Talaromyces sect. Talaromyces</taxon>
    </lineage>
</organism>
<keyword evidence="2" id="KW-0479">Metal-binding</keyword>
<dbReference type="InterPro" id="IPR008972">
    <property type="entry name" value="Cupredoxin"/>
</dbReference>
<reference evidence="8 9" key="1">
    <citation type="journal article" date="2017" name="Biotechnol. Biofuels">
        <title>Differential beta-glucosidase expression as a function of carbon source availability in Talaromyces amestolkiae: a genomic and proteomic approach.</title>
        <authorList>
            <person name="de Eugenio L.I."/>
            <person name="Mendez-Liter J.A."/>
            <person name="Nieto-Dominguez M."/>
            <person name="Alonso L."/>
            <person name="Gil-Munoz J."/>
            <person name="Barriuso J."/>
            <person name="Prieto A."/>
            <person name="Martinez M.J."/>
        </authorList>
    </citation>
    <scope>NUCLEOTIDE SEQUENCE [LARGE SCALE GENOMIC DNA]</scope>
    <source>
        <strain evidence="8 9">CIB</strain>
    </source>
</reference>
<dbReference type="STRING" id="1196081.A0A364KV18"/>
<dbReference type="Pfam" id="PF07731">
    <property type="entry name" value="Cu-oxidase_2"/>
    <property type="match status" value="1"/>
</dbReference>
<keyword evidence="4" id="KW-0186">Copper</keyword>
<comment type="similarity">
    <text evidence="1">Belongs to the multicopper oxidase family.</text>
</comment>
<evidence type="ECO:0000256" key="4">
    <source>
        <dbReference type="ARBA" id="ARBA00023008"/>
    </source>
</evidence>
<dbReference type="PROSITE" id="PS00079">
    <property type="entry name" value="MULTICOPPER_OXIDASE1"/>
    <property type="match status" value="1"/>
</dbReference>
<comment type="caution">
    <text evidence="8">The sequence shown here is derived from an EMBL/GenBank/DDBJ whole genome shotgun (WGS) entry which is preliminary data.</text>
</comment>